<feature type="domain" description="UDP-N-acetylglucosamine 2-epimerase" evidence="6">
    <location>
        <begin position="59"/>
        <end position="397"/>
    </location>
</feature>
<dbReference type="PANTHER" id="PTHR43174:SF2">
    <property type="entry name" value="UDP-N-ACETYLGLUCOSAMINE 2-EPIMERASE"/>
    <property type="match status" value="1"/>
</dbReference>
<evidence type="ECO:0000256" key="5">
    <source>
        <dbReference type="SAM" id="MobiDB-lite"/>
    </source>
</evidence>
<evidence type="ECO:0000256" key="3">
    <source>
        <dbReference type="ARBA" id="ARBA00038858"/>
    </source>
</evidence>
<dbReference type="EMBL" id="JACHIR010000001">
    <property type="protein sequence ID" value="MBB5889855.1"/>
    <property type="molecule type" value="Genomic_DNA"/>
</dbReference>
<evidence type="ECO:0000259" key="6">
    <source>
        <dbReference type="Pfam" id="PF02350"/>
    </source>
</evidence>
<dbReference type="PANTHER" id="PTHR43174">
    <property type="entry name" value="UDP-N-ACETYLGLUCOSAMINE 2-EPIMERASE"/>
    <property type="match status" value="1"/>
</dbReference>
<dbReference type="RefSeq" id="WP_246488522.1">
    <property type="nucleotide sequence ID" value="NZ_BAAAWY010000008.1"/>
</dbReference>
<dbReference type="SUPFAM" id="SSF53756">
    <property type="entry name" value="UDP-Glycosyltransferase/glycogen phosphorylase"/>
    <property type="match status" value="1"/>
</dbReference>
<proteinExistence type="inferred from homology"/>
<sequence length="432" mass="46702">MLITQWGQYMDQSSRSHGSTNGWAPSTALLPRGLYLPEVHLVGGTRAEAVKLAPVAEAIRGRGRMGCLMVATGEQELVFDQALEVFGMRPDIRLPVEPRGGRPELLGSLTRLLDEHFARRRPAAVVVQGDTTTALAGALAAFWRGIPVVHLEAGLRTHDLRAPFPEEANRRLVARVSSLHLAPTAGAAANLHAEGISGPGVLVVGNTVVDALTRVAGRPVNYHDPRLAAVEWRARSGQTRLVLVTVHRTESLGAPLTRIMSALRTLLERHRDVEIVLPIHPNDAARKQLMTGLFGVERVHFTAPLPYDEFCRLLATARLVLSDSGGVQEEAPTFGVPVLVLRDLTERLEALESGDSRLVGSDPQVIVDLAARVLDEPAERGAAGNPFGDGYAAPRVEHGIAWLLGLEQLPPSAPSTVRYTHSERVRAQPART</sequence>
<evidence type="ECO:0000313" key="8">
    <source>
        <dbReference type="Proteomes" id="UP000585638"/>
    </source>
</evidence>
<dbReference type="Gene3D" id="3.40.50.2000">
    <property type="entry name" value="Glycogen Phosphorylase B"/>
    <property type="match status" value="2"/>
</dbReference>
<comment type="similarity">
    <text evidence="2 4">Belongs to the UDP-N-acetylglucosamine 2-epimerase family.</text>
</comment>
<dbReference type="InterPro" id="IPR029767">
    <property type="entry name" value="WecB-like"/>
</dbReference>
<evidence type="ECO:0000256" key="1">
    <source>
        <dbReference type="ARBA" id="ARBA00023235"/>
    </source>
</evidence>
<dbReference type="Pfam" id="PF02350">
    <property type="entry name" value="Epimerase_2"/>
    <property type="match status" value="1"/>
</dbReference>
<dbReference type="NCBIfam" id="TIGR00236">
    <property type="entry name" value="wecB"/>
    <property type="match status" value="1"/>
</dbReference>
<protein>
    <recommendedName>
        <fullName evidence="3">UDP-N-acetylglucosamine 2-epimerase (non-hydrolyzing)</fullName>
        <ecNumber evidence="3">5.1.3.14</ecNumber>
    </recommendedName>
</protein>
<name>A0A7W9KCC2_9PSEU</name>
<reference evidence="7 8" key="1">
    <citation type="submission" date="2020-08" db="EMBL/GenBank/DDBJ databases">
        <title>Sequencing the genomes of 1000 actinobacteria strains.</title>
        <authorList>
            <person name="Klenk H.-P."/>
        </authorList>
    </citation>
    <scope>NUCLEOTIDE SEQUENCE [LARGE SCALE GENOMIC DNA]</scope>
    <source>
        <strain evidence="7 8">DSM 43851</strain>
    </source>
</reference>
<gene>
    <name evidence="7" type="ORF">BJ998_001051</name>
</gene>
<organism evidence="7 8">
    <name type="scientific">Kutzneria kofuensis</name>
    <dbReference type="NCBI Taxonomy" id="103725"/>
    <lineage>
        <taxon>Bacteria</taxon>
        <taxon>Bacillati</taxon>
        <taxon>Actinomycetota</taxon>
        <taxon>Actinomycetes</taxon>
        <taxon>Pseudonocardiales</taxon>
        <taxon>Pseudonocardiaceae</taxon>
        <taxon>Kutzneria</taxon>
    </lineage>
</organism>
<evidence type="ECO:0000313" key="7">
    <source>
        <dbReference type="EMBL" id="MBB5889855.1"/>
    </source>
</evidence>
<keyword evidence="1 4" id="KW-0413">Isomerase</keyword>
<feature type="region of interest" description="Disordered" evidence="5">
    <location>
        <begin position="413"/>
        <end position="432"/>
    </location>
</feature>
<keyword evidence="8" id="KW-1185">Reference proteome</keyword>
<dbReference type="Proteomes" id="UP000585638">
    <property type="component" value="Unassembled WGS sequence"/>
</dbReference>
<evidence type="ECO:0000256" key="2">
    <source>
        <dbReference type="ARBA" id="ARBA00038209"/>
    </source>
</evidence>
<evidence type="ECO:0000256" key="4">
    <source>
        <dbReference type="RuleBase" id="RU003513"/>
    </source>
</evidence>
<dbReference type="InterPro" id="IPR003331">
    <property type="entry name" value="UDP_GlcNAc_Epimerase_2_dom"/>
</dbReference>
<dbReference type="CDD" id="cd03786">
    <property type="entry name" value="GTB_UDP-GlcNAc_2-Epimerase"/>
    <property type="match status" value="1"/>
</dbReference>
<dbReference type="AlphaFoldDB" id="A0A7W9KCC2"/>
<dbReference type="GO" id="GO:0008761">
    <property type="term" value="F:UDP-N-acetylglucosamine 2-epimerase activity"/>
    <property type="evidence" value="ECO:0007669"/>
    <property type="project" value="UniProtKB-EC"/>
</dbReference>
<comment type="caution">
    <text evidence="7">The sequence shown here is derived from an EMBL/GenBank/DDBJ whole genome shotgun (WGS) entry which is preliminary data.</text>
</comment>
<accession>A0A7W9KCC2</accession>
<dbReference type="EC" id="5.1.3.14" evidence="3"/>